<dbReference type="GO" id="GO:0010017">
    <property type="term" value="P:red or far-red light signaling pathway"/>
    <property type="evidence" value="ECO:0007669"/>
    <property type="project" value="UniProtKB-ARBA"/>
</dbReference>
<proteinExistence type="predicted"/>
<protein>
    <submittedName>
        <fullName evidence="8">Transcription factor PIF3</fullName>
    </submittedName>
</protein>
<dbReference type="SMART" id="SM00353">
    <property type="entry name" value="HLH"/>
    <property type="match status" value="1"/>
</dbReference>
<evidence type="ECO:0000313" key="9">
    <source>
        <dbReference type="Proteomes" id="UP000032142"/>
    </source>
</evidence>
<evidence type="ECO:0000256" key="3">
    <source>
        <dbReference type="ARBA" id="ARBA00023163"/>
    </source>
</evidence>
<feature type="domain" description="BHLH" evidence="6">
    <location>
        <begin position="277"/>
        <end position="326"/>
    </location>
</feature>
<keyword evidence="2" id="KW-0805">Transcription regulation</keyword>
<evidence type="ECO:0000256" key="2">
    <source>
        <dbReference type="ARBA" id="ARBA00023015"/>
    </source>
</evidence>
<dbReference type="AlphaFoldDB" id="A0A0B0PJ44"/>
<dbReference type="Pfam" id="PF00010">
    <property type="entry name" value="HLH"/>
    <property type="match status" value="1"/>
</dbReference>
<dbReference type="Gene3D" id="4.10.280.10">
    <property type="entry name" value="Helix-loop-helix DNA-binding domain"/>
    <property type="match status" value="1"/>
</dbReference>
<feature type="region of interest" description="Disordered" evidence="5">
    <location>
        <begin position="153"/>
        <end position="202"/>
    </location>
</feature>
<dbReference type="SUPFAM" id="SSF47459">
    <property type="entry name" value="HLH, helix-loop-helix DNA-binding domain"/>
    <property type="match status" value="1"/>
</dbReference>
<dbReference type="PANTHER" id="PTHR46807:SF3">
    <property type="entry name" value="BHLH DOMAIN-CONTAINING PROTEIN"/>
    <property type="match status" value="1"/>
</dbReference>
<dbReference type="InterPro" id="IPR036638">
    <property type="entry name" value="HLH_DNA-bd_sf"/>
</dbReference>
<gene>
    <name evidence="8" type="ORF">F383_01503</name>
    <name evidence="7" type="ORF">F383_07302</name>
</gene>
<keyword evidence="3" id="KW-0804">Transcription</keyword>
<dbReference type="EMBL" id="KN430582">
    <property type="protein sequence ID" value="KHG24917.1"/>
    <property type="molecule type" value="Genomic_DNA"/>
</dbReference>
<comment type="subcellular location">
    <subcellularLocation>
        <location evidence="1">Nucleus</location>
    </subcellularLocation>
</comment>
<dbReference type="PANTHER" id="PTHR46807">
    <property type="entry name" value="TRANSCRIPTION FACTOR PIF3"/>
    <property type="match status" value="1"/>
</dbReference>
<dbReference type="EMBL" id="KN402260">
    <property type="protein sequence ID" value="KHG14783.1"/>
    <property type="molecule type" value="Genomic_DNA"/>
</dbReference>
<reference evidence="9" key="2">
    <citation type="submission" date="2014-09" db="EMBL/GenBank/DDBJ databases">
        <authorList>
            <person name="Mudge J."/>
            <person name="Ramaraj T."/>
            <person name="Lindquist I.E."/>
            <person name="Bharti A.K."/>
            <person name="Sundararajan A."/>
            <person name="Cameron C.T."/>
            <person name="Woodward J.E."/>
            <person name="May G.D."/>
            <person name="Brubaker C."/>
            <person name="Broadhvest J."/>
            <person name="Wilkins T.A."/>
        </authorList>
    </citation>
    <scope>NUCLEOTIDE SEQUENCE</scope>
    <source>
        <strain evidence="9">cv. AKA8401</strain>
    </source>
</reference>
<reference evidence="8" key="1">
    <citation type="submission" date="2014-09" db="EMBL/GenBank/DDBJ databases">
        <title>G. arboreum L. cv. AKA8401 A2 genome assembly version 1.0.</title>
        <authorList>
            <person name="Mudge J."/>
            <person name="Ramaraj T."/>
            <person name="Lindquist I.E."/>
            <person name="Bharti A.K."/>
            <person name="Sundararajan A."/>
            <person name="Cameron C.T."/>
            <person name="Woodward J.E."/>
            <person name="May G.D."/>
            <person name="Brubaker C."/>
            <person name="Broadhvest J."/>
            <person name="Wilkins T.A."/>
        </authorList>
    </citation>
    <scope>NUCLEOTIDE SEQUENCE</scope>
</reference>
<dbReference type="CDD" id="cd11445">
    <property type="entry name" value="bHLH_AtPIF_like"/>
    <property type="match status" value="1"/>
</dbReference>
<evidence type="ECO:0000256" key="4">
    <source>
        <dbReference type="ARBA" id="ARBA00023242"/>
    </source>
</evidence>
<name>A0A0B0PJ44_GOSAR</name>
<evidence type="ECO:0000256" key="5">
    <source>
        <dbReference type="SAM" id="MobiDB-lite"/>
    </source>
</evidence>
<evidence type="ECO:0000313" key="7">
    <source>
        <dbReference type="EMBL" id="KHG14783.1"/>
    </source>
</evidence>
<feature type="compositionally biased region" description="Polar residues" evidence="5">
    <location>
        <begin position="153"/>
        <end position="167"/>
    </location>
</feature>
<evidence type="ECO:0000259" key="6">
    <source>
        <dbReference type="PROSITE" id="PS50888"/>
    </source>
</evidence>
<dbReference type="FunFam" id="4.10.280.10:FF:000004">
    <property type="entry name" value="Basic helix-loop-helix transcription factor"/>
    <property type="match status" value="1"/>
</dbReference>
<dbReference type="InterPro" id="IPR044273">
    <property type="entry name" value="PIF3-like"/>
</dbReference>
<organism evidence="8 9">
    <name type="scientific">Gossypium arboreum</name>
    <name type="common">Tree cotton</name>
    <name type="synonym">Gossypium nanking</name>
    <dbReference type="NCBI Taxonomy" id="29729"/>
    <lineage>
        <taxon>Eukaryota</taxon>
        <taxon>Viridiplantae</taxon>
        <taxon>Streptophyta</taxon>
        <taxon>Embryophyta</taxon>
        <taxon>Tracheophyta</taxon>
        <taxon>Spermatophyta</taxon>
        <taxon>Magnoliopsida</taxon>
        <taxon>eudicotyledons</taxon>
        <taxon>Gunneridae</taxon>
        <taxon>Pentapetalae</taxon>
        <taxon>rosids</taxon>
        <taxon>malvids</taxon>
        <taxon>Malvales</taxon>
        <taxon>Malvaceae</taxon>
        <taxon>Malvoideae</taxon>
        <taxon>Gossypium</taxon>
    </lineage>
</organism>
<dbReference type="GO" id="GO:0005634">
    <property type="term" value="C:nucleus"/>
    <property type="evidence" value="ECO:0007669"/>
    <property type="project" value="UniProtKB-SubCell"/>
</dbReference>
<dbReference type="InterPro" id="IPR011598">
    <property type="entry name" value="bHLH_dom"/>
</dbReference>
<dbReference type="PROSITE" id="PS50888">
    <property type="entry name" value="BHLH"/>
    <property type="match status" value="1"/>
</dbReference>
<dbReference type="Proteomes" id="UP000032142">
    <property type="component" value="Unassembled WGS sequence"/>
</dbReference>
<dbReference type="GO" id="GO:0046983">
    <property type="term" value="F:protein dimerization activity"/>
    <property type="evidence" value="ECO:0007669"/>
    <property type="project" value="InterPro"/>
</dbReference>
<accession>A0A0B0PJ44</accession>
<dbReference type="InterPro" id="IPR047265">
    <property type="entry name" value="PIF1-like_bHLH"/>
</dbReference>
<evidence type="ECO:0000256" key="1">
    <source>
        <dbReference type="ARBA" id="ARBA00004123"/>
    </source>
</evidence>
<sequence>MTSDLPNGPFMRDPDFMELVWENGQVLIRGLSSKVTQKSFPFSSRSTANGSKDGGVADSTFAHPISGLSSLSKLDRHGVDANIVPVNNSNRLKPSYVPNQLVEDEVPCSSLQQFKGSKEEKDGVNFSILRSNHASSGAMRTPGLAAGAEDLQGNNVRSAPPRSSNIPFGNEGDFMAKRMRPTLPDSEPLKESFPDEQSEAVPNARLAPDDTAFKGNPDQMVASSSLCSRGASNCPTYTLKRRYEDTDLSKNTTMEEAEGTTKAAPVPRGSKGAKRKRKTEVHNLSERRRRDKINKKMRALKELIPNCNKVDKASMLDEAIEYLKTLQLQVQMMSIGNGVYMPPMMVPLPSAMQHINAQHLGGYSPMALGMGMRTQMGLGCGAPPQFPTSLMTGAPAVPGNPEARLIMLGFPDQMLLRSMSHSPFLSSAASFTPQSFQPPAAVVSQSAAPPAAQVDLLVDYMGDPQASFKYWLASAPFVSHPRFENGV</sequence>
<evidence type="ECO:0000313" key="8">
    <source>
        <dbReference type="EMBL" id="KHG24917.1"/>
    </source>
</evidence>
<feature type="region of interest" description="Disordered" evidence="5">
    <location>
        <begin position="249"/>
        <end position="290"/>
    </location>
</feature>
<keyword evidence="9" id="KW-1185">Reference proteome</keyword>
<keyword evidence="4" id="KW-0539">Nucleus</keyword>
<dbReference type="GO" id="GO:0003700">
    <property type="term" value="F:DNA-binding transcription factor activity"/>
    <property type="evidence" value="ECO:0007669"/>
    <property type="project" value="InterPro"/>
</dbReference>